<keyword evidence="2" id="KW-0813">Transport</keyword>
<evidence type="ECO:0000259" key="8">
    <source>
        <dbReference type="PROSITE" id="PS51202"/>
    </source>
</evidence>
<evidence type="ECO:0000313" key="9">
    <source>
        <dbReference type="EMBL" id="VUX55954.1"/>
    </source>
</evidence>
<dbReference type="PROSITE" id="PS01271">
    <property type="entry name" value="NA_SULFATE"/>
    <property type="match status" value="1"/>
</dbReference>
<feature type="domain" description="RCK C-terminal" evidence="8">
    <location>
        <begin position="253"/>
        <end position="338"/>
    </location>
</feature>
<dbReference type="InterPro" id="IPR031312">
    <property type="entry name" value="Na/sul_symport_CS"/>
</dbReference>
<comment type="subcellular location">
    <subcellularLocation>
        <location evidence="1">Membrane</location>
        <topology evidence="1">Multi-pass membrane protein</topology>
    </subcellularLocation>
</comment>
<reference evidence="9" key="1">
    <citation type="submission" date="2019-07" db="EMBL/GenBank/DDBJ databases">
        <authorList>
            <person name="Weber M."/>
            <person name="Kostadinov I."/>
            <person name="Kostadinov D I."/>
        </authorList>
    </citation>
    <scope>NUCLEOTIDE SEQUENCE</scope>
    <source>
        <strain evidence="9">Gfbio:sag-sample-m06:053724c1-46a9-4a36-b237-ea2bf867836b</strain>
    </source>
</reference>
<feature type="transmembrane region" description="Helical" evidence="7">
    <location>
        <begin position="212"/>
        <end position="234"/>
    </location>
</feature>
<feature type="domain" description="RCK C-terminal" evidence="8">
    <location>
        <begin position="438"/>
        <end position="522"/>
    </location>
</feature>
<dbReference type="CDD" id="cd01115">
    <property type="entry name" value="SLC13_permease"/>
    <property type="match status" value="1"/>
</dbReference>
<gene>
    <name evidence="9" type="ORF">JTBM06_V1_190001</name>
</gene>
<evidence type="ECO:0000256" key="6">
    <source>
        <dbReference type="ARBA" id="ARBA00023136"/>
    </source>
</evidence>
<feature type="domain" description="RCK C-terminal" evidence="8">
    <location>
        <begin position="530"/>
        <end position="614"/>
    </location>
</feature>
<feature type="transmembrane region" description="Helical" evidence="7">
    <location>
        <begin position="178"/>
        <end position="200"/>
    </location>
</feature>
<dbReference type="PROSITE" id="PS51202">
    <property type="entry name" value="RCK_C"/>
    <property type="match status" value="4"/>
</dbReference>
<accession>A0A7D9H4Z2</accession>
<feature type="transmembrane region" description="Helical" evidence="7">
    <location>
        <begin position="716"/>
        <end position="743"/>
    </location>
</feature>
<dbReference type="Pfam" id="PF03600">
    <property type="entry name" value="CitMHS"/>
    <property type="match status" value="1"/>
</dbReference>
<dbReference type="GO" id="GO:0006813">
    <property type="term" value="P:potassium ion transport"/>
    <property type="evidence" value="ECO:0007669"/>
    <property type="project" value="InterPro"/>
</dbReference>
<keyword evidence="3 7" id="KW-0812">Transmembrane</keyword>
<feature type="transmembrane region" description="Helical" evidence="7">
    <location>
        <begin position="677"/>
        <end position="696"/>
    </location>
</feature>
<dbReference type="EMBL" id="LR633967">
    <property type="protein sequence ID" value="VUX55954.1"/>
    <property type="molecule type" value="Genomic_DNA"/>
</dbReference>
<dbReference type="GO" id="GO:0005886">
    <property type="term" value="C:plasma membrane"/>
    <property type="evidence" value="ECO:0007669"/>
    <property type="project" value="TreeGrafter"/>
</dbReference>
<dbReference type="InterPro" id="IPR006037">
    <property type="entry name" value="RCK_C"/>
</dbReference>
<feature type="transmembrane region" description="Helical" evidence="7">
    <location>
        <begin position="632"/>
        <end position="665"/>
    </location>
</feature>
<dbReference type="PANTHER" id="PTHR43652:SF2">
    <property type="entry name" value="BASIC AMINO ACID ANTIPORTER YFCC-RELATED"/>
    <property type="match status" value="1"/>
</dbReference>
<feature type="transmembrane region" description="Helical" evidence="7">
    <location>
        <begin position="67"/>
        <end position="85"/>
    </location>
</feature>
<feature type="transmembrane region" description="Helical" evidence="7">
    <location>
        <begin position="40"/>
        <end position="60"/>
    </location>
</feature>
<protein>
    <submittedName>
        <fullName evidence="9">Citrate transporter</fullName>
    </submittedName>
</protein>
<feature type="transmembrane region" description="Helical" evidence="7">
    <location>
        <begin position="131"/>
        <end position="158"/>
    </location>
</feature>
<organism evidence="9">
    <name type="scientific">uncultured Woeseiaceae bacterium</name>
    <dbReference type="NCBI Taxonomy" id="1983305"/>
    <lineage>
        <taxon>Bacteria</taxon>
        <taxon>Pseudomonadati</taxon>
        <taxon>Pseudomonadota</taxon>
        <taxon>Gammaproteobacteria</taxon>
        <taxon>Woeseiales</taxon>
        <taxon>Woeseiaceae</taxon>
        <taxon>environmental samples</taxon>
    </lineage>
</organism>
<dbReference type="PANTHER" id="PTHR43652">
    <property type="entry name" value="BASIC AMINO ACID ANTIPORTER YFCC-RELATED"/>
    <property type="match status" value="1"/>
</dbReference>
<dbReference type="Pfam" id="PF02080">
    <property type="entry name" value="TrkA_C"/>
    <property type="match status" value="4"/>
</dbReference>
<proteinExistence type="predicted"/>
<dbReference type="AlphaFoldDB" id="A0A7D9H4Z2"/>
<dbReference type="GO" id="GO:0008324">
    <property type="term" value="F:monoatomic cation transmembrane transporter activity"/>
    <property type="evidence" value="ECO:0007669"/>
    <property type="project" value="InterPro"/>
</dbReference>
<feature type="non-terminal residue" evidence="9">
    <location>
        <position position="810"/>
    </location>
</feature>
<dbReference type="InterPro" id="IPR004680">
    <property type="entry name" value="Cit_transptr-like_dom"/>
</dbReference>
<dbReference type="Gene3D" id="3.30.70.1450">
    <property type="entry name" value="Regulator of K+ conductance, C-terminal domain"/>
    <property type="match status" value="4"/>
</dbReference>
<evidence type="ECO:0000256" key="1">
    <source>
        <dbReference type="ARBA" id="ARBA00004141"/>
    </source>
</evidence>
<dbReference type="InterPro" id="IPR036721">
    <property type="entry name" value="RCK_C_sf"/>
</dbReference>
<sequence length="810" mass="87862">MFHGFSLLLQGPLAYAMAVVYKINAFSFRTLLQYRPTRLMTFEIALILGILAIALILFVSEVIRMDLVALLVLCTLAVTGLVSSTEAFAGFSNSAVITVWAMFILSEGLTRTGIADIIGRQVIRLAGRREIAMIIVIMITAGVLSAFMNNIGVAALMLPVVVDVARRTRISPSRLLMPLAYATLLGGLTTMIGTPPNLLVSEVMAQNGYEPFGLFDFTSIGGAIMLVGVIFMALAGRLLLPKTKADRGKHQSQRSLRARYKLQEQTFMMRVPMDSILVGKTLAQSRIGASTGLIILSLVRFGRSETLPGRQTVLRGGDRLLVKGRLEQFRELQRWSDLVIEREAPVLKSMVAAKVAYAEVELDAGSPLVSELIRHAAFRTRFNVSVVGVWRKNAYRLTNLAYVPLRAGDRILVQGEIEAVAELEKFADFSSAQPLTGEELSEQYNTDERLFVVRLPKYSELAEATLNKSRLADVFDFRVVAIFRDGNLTVMPRGDEVLDGGDLLLIEGQHEDLDVLRGLQELDIDTKVSPHLGALESERLTLMDATLDPRSSLAGTTVGELNFRERYGIELAGIWREGGPVGSDLADERLQIGDALLLLGPHERLQLLSSDSDFLILTPLGQEPPDTRRAPLAAAIMLAVVLSVMAGYAPIAVAAVVGGTIMLLTGCLNMEQAYRAIDWRAIFLIAGMLPLGTAMQDTGAASYLADQVIDLLGDAGPWPVIMGLYVLTAMATMIIPTAALVVLMSPIVLSAMSDLGLQPETAMMAIAMAASASFTSPISHPANILVMGPGGYRFIDYIKVGVPLTLVVFV</sequence>
<evidence type="ECO:0000256" key="7">
    <source>
        <dbReference type="SAM" id="Phobius"/>
    </source>
</evidence>
<evidence type="ECO:0000256" key="5">
    <source>
        <dbReference type="ARBA" id="ARBA00022989"/>
    </source>
</evidence>
<feature type="domain" description="RCK C-terminal" evidence="8">
    <location>
        <begin position="344"/>
        <end position="429"/>
    </location>
</feature>
<keyword evidence="4" id="KW-0677">Repeat</keyword>
<dbReference type="InterPro" id="IPR051679">
    <property type="entry name" value="DASS-Related_Transporters"/>
</dbReference>
<evidence type="ECO:0000256" key="4">
    <source>
        <dbReference type="ARBA" id="ARBA00022737"/>
    </source>
</evidence>
<keyword evidence="6 7" id="KW-0472">Membrane</keyword>
<keyword evidence="5 7" id="KW-1133">Transmembrane helix</keyword>
<feature type="transmembrane region" description="Helical" evidence="7">
    <location>
        <begin position="91"/>
        <end position="110"/>
    </location>
</feature>
<evidence type="ECO:0000256" key="2">
    <source>
        <dbReference type="ARBA" id="ARBA00022448"/>
    </source>
</evidence>
<dbReference type="SUPFAM" id="SSF116726">
    <property type="entry name" value="TrkA C-terminal domain-like"/>
    <property type="match status" value="4"/>
</dbReference>
<name>A0A7D9H4Z2_9GAMM</name>
<evidence type="ECO:0000256" key="3">
    <source>
        <dbReference type="ARBA" id="ARBA00022692"/>
    </source>
</evidence>